<protein>
    <recommendedName>
        <fullName evidence="3">Peptidase MA-like domain-containing protein</fullName>
    </recommendedName>
</protein>
<dbReference type="Proteomes" id="UP000002881">
    <property type="component" value="Chromosome"/>
</dbReference>
<dbReference type="EMBL" id="CP003532">
    <property type="protein sequence ID" value="AFK05763.1"/>
    <property type="molecule type" value="Genomic_DNA"/>
</dbReference>
<evidence type="ECO:0000313" key="1">
    <source>
        <dbReference type="EMBL" id="AFK05763.1"/>
    </source>
</evidence>
<reference evidence="1 2" key="1">
    <citation type="journal article" date="2012" name="Genome Biol. Evol.">
        <title>Genome Sequence of the Mesophilic Thermotogales Bacterium Mesotoga prima MesG1.Ag.4.2 Reveals the Largest Thermotogales Genome To Date.</title>
        <authorList>
            <person name="Zhaxybayeva O."/>
            <person name="Swithers K.S."/>
            <person name="Foght J."/>
            <person name="Green A.G."/>
            <person name="Bruce D."/>
            <person name="Detter C."/>
            <person name="Han S."/>
            <person name="Teshima H."/>
            <person name="Han J."/>
            <person name="Woyke T."/>
            <person name="Pitluck S."/>
            <person name="Nolan M."/>
            <person name="Ivanova N."/>
            <person name="Pati A."/>
            <person name="Land M.L."/>
            <person name="Dlutek M."/>
            <person name="Doolittle W.F."/>
            <person name="Noll K.M."/>
            <person name="Nesbo C.L."/>
        </authorList>
    </citation>
    <scope>NUCLEOTIDE SEQUENCE [LARGE SCALE GENOMIC DNA]</scope>
    <source>
        <strain evidence="2">mesG1.Ag.4.2</strain>
    </source>
</reference>
<dbReference type="HOGENOM" id="CLU_1459528_0_0_0"/>
<dbReference type="KEGG" id="mpg:Theba_0008"/>
<keyword evidence="2" id="KW-1185">Reference proteome</keyword>
<dbReference type="AlphaFoldDB" id="I2F1G0"/>
<evidence type="ECO:0000313" key="2">
    <source>
        <dbReference type="Proteomes" id="UP000002881"/>
    </source>
</evidence>
<sequence length="185" mass="21172" precursor="true">MKSLALVAFLFFGMTVFCFTSTFVSWEMPELEEYKGLLERLVGKPVTGTYRLIIASSTGEFMELSGLGYWFIAAAEDSTIFVQPLSLVPNVTQTVAHEMCHLFLRQYRLPYWLEEGIVCCVTGEWIGRKELILDRVESLDYSGMDFMTYRSYSFSCWVEVSKILRERTFGELVVALGEGVDEQVE</sequence>
<name>I2F1G0_9BACT</name>
<accession>I2F1G0</accession>
<dbReference type="eggNOG" id="ENOG503420P">
    <property type="taxonomic scope" value="Bacteria"/>
</dbReference>
<organism evidence="1 2">
    <name type="scientific">Mesotoga prima MesG1.Ag.4.2</name>
    <dbReference type="NCBI Taxonomy" id="660470"/>
    <lineage>
        <taxon>Bacteria</taxon>
        <taxon>Thermotogati</taxon>
        <taxon>Thermotogota</taxon>
        <taxon>Thermotogae</taxon>
        <taxon>Kosmotogales</taxon>
        <taxon>Kosmotogaceae</taxon>
        <taxon>Mesotoga</taxon>
    </lineage>
</organism>
<dbReference type="STRING" id="660470.Theba_0008"/>
<proteinExistence type="predicted"/>
<dbReference type="GeneID" id="87105880"/>
<evidence type="ECO:0008006" key="3">
    <source>
        <dbReference type="Google" id="ProtNLM"/>
    </source>
</evidence>
<dbReference type="RefSeq" id="WP_014729946.1">
    <property type="nucleotide sequence ID" value="NC_017934.1"/>
</dbReference>
<gene>
    <name evidence="1" type="ORF">Theba_0008</name>
</gene>